<protein>
    <submittedName>
        <fullName evidence="2">SDR family oxidoreductase</fullName>
    </submittedName>
</protein>
<keyword evidence="3" id="KW-1185">Reference proteome</keyword>
<dbReference type="InterPro" id="IPR050177">
    <property type="entry name" value="Lipid_A_modif_metabolic_enz"/>
</dbReference>
<evidence type="ECO:0000313" key="2">
    <source>
        <dbReference type="EMBL" id="GAA2739528.1"/>
    </source>
</evidence>
<dbReference type="SUPFAM" id="SSF51735">
    <property type="entry name" value="NAD(P)-binding Rossmann-fold domains"/>
    <property type="match status" value="1"/>
</dbReference>
<proteinExistence type="predicted"/>
<sequence length="342" mass="37207">MAPSRTSPTSPTSRTVLFIGGTGVISTACARAAVGDGFEVTLLNRGSSSTHEPAPGAEVLTADIRDREATAAALAGRSFDVVVDFLTFTTDQLSANLDLLEGRFGQYVFISSASAYQTPPTHGPVTESTPLRNPFWQYSRDKIACEDLLVAAYRDAGLPVTIVRPSHTYDHTLLPFSGGWTVVQRMLDGKEVVVPGDGTSWWTLTHHEDFARAFVRLLDRPQAIGEAFHITSDEALTWDQIHQEVAAAAGVEARIVHIASDAIAANDAELGASLVGDKSNSMVFDNTKIRTIAAGWKAQIPFRRGAAEMVEWHLADPSRQEIDRDLDALYDRLLDTYRPRAV</sequence>
<gene>
    <name evidence="2" type="ORF">GCM10009867_35960</name>
</gene>
<dbReference type="Gene3D" id="3.40.50.720">
    <property type="entry name" value="NAD(P)-binding Rossmann-like Domain"/>
    <property type="match status" value="1"/>
</dbReference>
<name>A0ABP6HD82_9MICO</name>
<dbReference type="EMBL" id="BAAARN010000005">
    <property type="protein sequence ID" value="GAA2739528.1"/>
    <property type="molecule type" value="Genomic_DNA"/>
</dbReference>
<dbReference type="Pfam" id="PF01370">
    <property type="entry name" value="Epimerase"/>
    <property type="match status" value="1"/>
</dbReference>
<dbReference type="InterPro" id="IPR036291">
    <property type="entry name" value="NAD(P)-bd_dom_sf"/>
</dbReference>
<evidence type="ECO:0000259" key="1">
    <source>
        <dbReference type="Pfam" id="PF01370"/>
    </source>
</evidence>
<organism evidence="2 3">
    <name type="scientific">Pedococcus aerophilus</name>
    <dbReference type="NCBI Taxonomy" id="436356"/>
    <lineage>
        <taxon>Bacteria</taxon>
        <taxon>Bacillati</taxon>
        <taxon>Actinomycetota</taxon>
        <taxon>Actinomycetes</taxon>
        <taxon>Micrococcales</taxon>
        <taxon>Intrasporangiaceae</taxon>
        <taxon>Pedococcus</taxon>
    </lineage>
</organism>
<dbReference type="InterPro" id="IPR001509">
    <property type="entry name" value="Epimerase_deHydtase"/>
</dbReference>
<evidence type="ECO:0000313" key="3">
    <source>
        <dbReference type="Proteomes" id="UP001501326"/>
    </source>
</evidence>
<dbReference type="PROSITE" id="PS51257">
    <property type="entry name" value="PROKAR_LIPOPROTEIN"/>
    <property type="match status" value="1"/>
</dbReference>
<dbReference type="RefSeq" id="WP_344196022.1">
    <property type="nucleotide sequence ID" value="NZ_BAAARN010000005.1"/>
</dbReference>
<feature type="domain" description="NAD-dependent epimerase/dehydratase" evidence="1">
    <location>
        <begin position="17"/>
        <end position="228"/>
    </location>
</feature>
<reference evidence="3" key="1">
    <citation type="journal article" date="2019" name="Int. J. Syst. Evol. Microbiol.">
        <title>The Global Catalogue of Microorganisms (GCM) 10K type strain sequencing project: providing services to taxonomists for standard genome sequencing and annotation.</title>
        <authorList>
            <consortium name="The Broad Institute Genomics Platform"/>
            <consortium name="The Broad Institute Genome Sequencing Center for Infectious Disease"/>
            <person name="Wu L."/>
            <person name="Ma J."/>
        </authorList>
    </citation>
    <scope>NUCLEOTIDE SEQUENCE [LARGE SCALE GENOMIC DNA]</scope>
    <source>
        <strain evidence="3">JCM 16378</strain>
    </source>
</reference>
<comment type="caution">
    <text evidence="2">The sequence shown here is derived from an EMBL/GenBank/DDBJ whole genome shotgun (WGS) entry which is preliminary data.</text>
</comment>
<dbReference type="Proteomes" id="UP001501326">
    <property type="component" value="Unassembled WGS sequence"/>
</dbReference>
<dbReference type="PANTHER" id="PTHR43245">
    <property type="entry name" value="BIFUNCTIONAL POLYMYXIN RESISTANCE PROTEIN ARNA"/>
    <property type="match status" value="1"/>
</dbReference>
<accession>A0ABP6HD82</accession>